<reference evidence="9 10" key="1">
    <citation type="submission" date="2016-07" db="EMBL/GenBank/DDBJ databases">
        <title>Pervasive Adenine N6-methylation of Active Genes in Fungi.</title>
        <authorList>
            <consortium name="DOE Joint Genome Institute"/>
            <person name="Mondo S.J."/>
            <person name="Dannebaum R.O."/>
            <person name="Kuo R.C."/>
            <person name="Labutti K."/>
            <person name="Haridas S."/>
            <person name="Kuo A."/>
            <person name="Salamov A."/>
            <person name="Ahrendt S.R."/>
            <person name="Lipzen A."/>
            <person name="Sullivan W."/>
            <person name="Andreopoulos W.B."/>
            <person name="Clum A."/>
            <person name="Lindquist E."/>
            <person name="Daum C."/>
            <person name="Ramamoorthy G.K."/>
            <person name="Gryganskyi A."/>
            <person name="Culley D."/>
            <person name="Magnuson J.K."/>
            <person name="James T.Y."/>
            <person name="O'Malley M.A."/>
            <person name="Stajich J.E."/>
            <person name="Spatafora J.W."/>
            <person name="Visel A."/>
            <person name="Grigoriev I.V."/>
        </authorList>
    </citation>
    <scope>NUCLEOTIDE SEQUENCE [LARGE SCALE GENOMIC DNA]</scope>
    <source>
        <strain evidence="9 10">PL171</strain>
    </source>
</reference>
<dbReference type="Pfam" id="PF01094">
    <property type="entry name" value="ANF_receptor"/>
    <property type="match status" value="1"/>
</dbReference>
<sequence length="901" mass="95444">MLNNTLKILDFVTSDLNENVAQPAGYRFNLRHFDSGFGLRQTATSAIHAQQQGALGLIGEWTSTNSIAAALTTNAFGVPMCGGAATATDLSNKSIYPLYFRLIASDGLFIPGQGAFLAHLCKRWNWALVNVLVAEDAFGLSVLAAFRETAQALGNIQTHVTVTVPATNKATQSDYDLAVQTLAKSPSRILITLIQTKEFVLFAKAAAKTNLGRDWVLIGGDNALTFSASSDGSLTERERVYYNGILAVASIEANPGFPRFDTMAARWQQQFGDQVFSQTLYALHLAGCAEVLVHSWLDILQRPSVGGLASIRNKTYVPGLADYISVPRDTVSGRTVFEPSGDRNGTYLVYNVRANGSKAIVFRQQPDGQLRALDPIQLLDGSSTIPDGRAKYTVLFPARETPGVIVIQAISGLLMLAVLVSWCIILFYRKSRRVRHLGLPFITVFCVGLCISLATPIISAGMPTSATCTAQYWTLVLGFSLCLSSIWIRLYRIWMVYDNRILSKSHSIKTVALVRRMMVMPVVQVVLLGVMNAQGGHKPVRVVLSSGSLAQDLCVDGSGQGVADGLFYTAASLDAILLFLLGVISWKTRQVHTSFKDTVYIAIAIHNLILAAIISFALAALFESQSVTVYFVKAIGVIYANLILFLTMVFRHVIHLRQESVAAPTPASMVQTVNEGEEEGSSMVAGSGALSSSMAGGQGSTLGKSSFGGVYAIKPTTGLFRRWSRYEVTLSTSEGVLTLFPYSSTASGASTTTGGGGGGGGTSATGAPLLGSPHGQALRVRACILDVDPVDYPNCIAISLPSGSTNAFMIQFNSHTERGRWAAAMQALGAGQRAASMSTSGGGTSSDASGKLGKGGGGAGMATAVKKSGSIGPQEHGYLSAPAVTAAGAPRPRGLSLNVKS</sequence>
<comment type="caution">
    <text evidence="9">The sequence shown here is derived from an EMBL/GenBank/DDBJ whole genome shotgun (WGS) entry which is preliminary data.</text>
</comment>
<dbReference type="PROSITE" id="PS50259">
    <property type="entry name" value="G_PROTEIN_RECEP_F3_4"/>
    <property type="match status" value="1"/>
</dbReference>
<dbReference type="SUPFAM" id="SSF53822">
    <property type="entry name" value="Periplasmic binding protein-like I"/>
    <property type="match status" value="1"/>
</dbReference>
<accession>A0A1Y2HSK6</accession>
<feature type="region of interest" description="Disordered" evidence="6">
    <location>
        <begin position="747"/>
        <end position="766"/>
    </location>
</feature>
<gene>
    <name evidence="9" type="ORF">BCR44DRAFT_1512216</name>
</gene>
<evidence type="ECO:0000256" key="1">
    <source>
        <dbReference type="ARBA" id="ARBA00004141"/>
    </source>
</evidence>
<feature type="transmembrane region" description="Helical" evidence="7">
    <location>
        <begin position="628"/>
        <end position="650"/>
    </location>
</feature>
<feature type="domain" description="G-protein coupled receptors family 3 profile" evidence="8">
    <location>
        <begin position="424"/>
        <end position="650"/>
    </location>
</feature>
<proteinExistence type="predicted"/>
<dbReference type="EMBL" id="MCFL01000015">
    <property type="protein sequence ID" value="ORZ36781.1"/>
    <property type="molecule type" value="Genomic_DNA"/>
</dbReference>
<feature type="compositionally biased region" description="Gly residues" evidence="6">
    <location>
        <begin position="753"/>
        <end position="763"/>
    </location>
</feature>
<dbReference type="Pfam" id="PF00003">
    <property type="entry name" value="7tm_3"/>
    <property type="match status" value="1"/>
</dbReference>
<keyword evidence="2 7" id="KW-0812">Transmembrane</keyword>
<feature type="transmembrane region" description="Helical" evidence="7">
    <location>
        <begin position="405"/>
        <end position="427"/>
    </location>
</feature>
<dbReference type="InterPro" id="IPR017978">
    <property type="entry name" value="GPCR_3_C"/>
</dbReference>
<feature type="transmembrane region" description="Helical" evidence="7">
    <location>
        <begin position="470"/>
        <end position="491"/>
    </location>
</feature>
<evidence type="ECO:0000256" key="7">
    <source>
        <dbReference type="SAM" id="Phobius"/>
    </source>
</evidence>
<feature type="transmembrane region" description="Helical" evidence="7">
    <location>
        <begin position="512"/>
        <end position="531"/>
    </location>
</feature>
<feature type="region of interest" description="Disordered" evidence="6">
    <location>
        <begin position="834"/>
        <end position="877"/>
    </location>
</feature>
<feature type="transmembrane region" description="Helical" evidence="7">
    <location>
        <begin position="566"/>
        <end position="586"/>
    </location>
</feature>
<dbReference type="InterPro" id="IPR028082">
    <property type="entry name" value="Peripla_BP_I"/>
</dbReference>
<feature type="compositionally biased region" description="Low complexity" evidence="6">
    <location>
        <begin position="834"/>
        <end position="851"/>
    </location>
</feature>
<organism evidence="9 10">
    <name type="scientific">Catenaria anguillulae PL171</name>
    <dbReference type="NCBI Taxonomy" id="765915"/>
    <lineage>
        <taxon>Eukaryota</taxon>
        <taxon>Fungi</taxon>
        <taxon>Fungi incertae sedis</taxon>
        <taxon>Blastocladiomycota</taxon>
        <taxon>Blastocladiomycetes</taxon>
        <taxon>Blastocladiales</taxon>
        <taxon>Catenariaceae</taxon>
        <taxon>Catenaria</taxon>
    </lineage>
</organism>
<dbReference type="InterPro" id="IPR050726">
    <property type="entry name" value="mGluR"/>
</dbReference>
<evidence type="ECO:0000256" key="5">
    <source>
        <dbReference type="ARBA" id="ARBA00023180"/>
    </source>
</evidence>
<evidence type="ECO:0000256" key="3">
    <source>
        <dbReference type="ARBA" id="ARBA00022989"/>
    </source>
</evidence>
<feature type="transmembrane region" description="Helical" evidence="7">
    <location>
        <begin position="598"/>
        <end position="622"/>
    </location>
</feature>
<evidence type="ECO:0000256" key="6">
    <source>
        <dbReference type="SAM" id="MobiDB-lite"/>
    </source>
</evidence>
<evidence type="ECO:0000256" key="4">
    <source>
        <dbReference type="ARBA" id="ARBA00023136"/>
    </source>
</evidence>
<feature type="transmembrane region" description="Helical" evidence="7">
    <location>
        <begin position="439"/>
        <end position="458"/>
    </location>
</feature>
<dbReference type="STRING" id="765915.A0A1Y2HSK6"/>
<feature type="region of interest" description="Disordered" evidence="6">
    <location>
        <begin position="882"/>
        <end position="901"/>
    </location>
</feature>
<dbReference type="GO" id="GO:0016020">
    <property type="term" value="C:membrane"/>
    <property type="evidence" value="ECO:0007669"/>
    <property type="project" value="UniProtKB-SubCell"/>
</dbReference>
<evidence type="ECO:0000313" key="9">
    <source>
        <dbReference type="EMBL" id="ORZ36781.1"/>
    </source>
</evidence>
<keyword evidence="5" id="KW-0325">Glycoprotein</keyword>
<evidence type="ECO:0000259" key="8">
    <source>
        <dbReference type="PROSITE" id="PS50259"/>
    </source>
</evidence>
<keyword evidence="10" id="KW-1185">Reference proteome</keyword>
<dbReference type="AlphaFoldDB" id="A0A1Y2HSK6"/>
<dbReference type="PANTHER" id="PTHR24060">
    <property type="entry name" value="METABOTROPIC GLUTAMATE RECEPTOR"/>
    <property type="match status" value="1"/>
</dbReference>
<evidence type="ECO:0000313" key="10">
    <source>
        <dbReference type="Proteomes" id="UP000193411"/>
    </source>
</evidence>
<dbReference type="OrthoDB" id="425344at2759"/>
<dbReference type="Gene3D" id="3.40.50.2300">
    <property type="match status" value="2"/>
</dbReference>
<name>A0A1Y2HSK6_9FUNG</name>
<protein>
    <submittedName>
        <fullName evidence="9">Periplasmic binding protein-like I</fullName>
    </submittedName>
</protein>
<comment type="subcellular location">
    <subcellularLocation>
        <location evidence="1">Membrane</location>
        <topology evidence="1">Multi-pass membrane protein</topology>
    </subcellularLocation>
</comment>
<dbReference type="InterPro" id="IPR001828">
    <property type="entry name" value="ANF_lig-bd_rcpt"/>
</dbReference>
<dbReference type="GO" id="GO:0004930">
    <property type="term" value="F:G protein-coupled receptor activity"/>
    <property type="evidence" value="ECO:0007669"/>
    <property type="project" value="InterPro"/>
</dbReference>
<dbReference type="Proteomes" id="UP000193411">
    <property type="component" value="Unassembled WGS sequence"/>
</dbReference>
<keyword evidence="4 7" id="KW-0472">Membrane</keyword>
<keyword evidence="3 7" id="KW-1133">Transmembrane helix</keyword>
<evidence type="ECO:0000256" key="2">
    <source>
        <dbReference type="ARBA" id="ARBA00022692"/>
    </source>
</evidence>